<organism evidence="3 4">
    <name type="scientific">Clostridium paraputrificum</name>
    <dbReference type="NCBI Taxonomy" id="29363"/>
    <lineage>
        <taxon>Bacteria</taxon>
        <taxon>Bacillati</taxon>
        <taxon>Bacillota</taxon>
        <taxon>Clostridia</taxon>
        <taxon>Eubacteriales</taxon>
        <taxon>Clostridiaceae</taxon>
        <taxon>Clostridium</taxon>
    </lineage>
</organism>
<keyword evidence="4" id="KW-1185">Reference proteome</keyword>
<reference evidence="3 4" key="1">
    <citation type="submission" date="2016-06" db="EMBL/GenBank/DDBJ databases">
        <authorList>
            <person name="Kjaerup R.B."/>
            <person name="Dalgaard T.S."/>
            <person name="Juul-Madsen H.R."/>
        </authorList>
    </citation>
    <scope>NUCLEOTIDE SEQUENCE [LARGE SCALE GENOMIC DNA]</scope>
    <source>
        <strain evidence="3 4">373-A1</strain>
    </source>
</reference>
<evidence type="ECO:0000256" key="2">
    <source>
        <dbReference type="SAM" id="SignalP"/>
    </source>
</evidence>
<evidence type="ECO:0000313" key="4">
    <source>
        <dbReference type="Proteomes" id="UP000092714"/>
    </source>
</evidence>
<proteinExistence type="predicted"/>
<feature type="region of interest" description="Disordered" evidence="1">
    <location>
        <begin position="32"/>
        <end position="66"/>
    </location>
</feature>
<comment type="caution">
    <text evidence="3">The sequence shown here is derived from an EMBL/GenBank/DDBJ whole genome shotgun (WGS) entry which is preliminary data.</text>
</comment>
<feature type="signal peptide" evidence="2">
    <location>
        <begin position="1"/>
        <end position="26"/>
    </location>
</feature>
<sequence length="160" mass="18120">MIKRYVSAIALSLALVSGSSAIIASAVEYPNETTTVTATESEKKDAEKKEDESRHHKHKLGKERAAEDIKMLSKAENLKLLSDDDKKALGEINKCLQENNDLSKDQIKKLISLKNKIAKCKLGDKDYEKFKELLKKSKKDCLNDDEKKELDGYLKKIYCK</sequence>
<protein>
    <submittedName>
        <fullName evidence="3">Uncharacterized protein</fullName>
    </submittedName>
</protein>
<feature type="chain" id="PRO_5009821279" evidence="2">
    <location>
        <begin position="27"/>
        <end position="160"/>
    </location>
</feature>
<accession>A0A174TYW2</accession>
<dbReference type="GeneID" id="42775431"/>
<dbReference type="AlphaFoldDB" id="A0A174TYW2"/>
<keyword evidence="2" id="KW-0732">Signal</keyword>
<name>A0A174TYW2_9CLOT</name>
<dbReference type="EMBL" id="MAPZ01000007">
    <property type="protein sequence ID" value="OBY12476.1"/>
    <property type="molecule type" value="Genomic_DNA"/>
</dbReference>
<gene>
    <name evidence="3" type="ORF">CP373A1_00150</name>
</gene>
<dbReference type="Proteomes" id="UP000092714">
    <property type="component" value="Unassembled WGS sequence"/>
</dbReference>
<feature type="compositionally biased region" description="Basic and acidic residues" evidence="1">
    <location>
        <begin position="40"/>
        <end position="54"/>
    </location>
</feature>
<evidence type="ECO:0000256" key="1">
    <source>
        <dbReference type="SAM" id="MobiDB-lite"/>
    </source>
</evidence>
<dbReference type="RefSeq" id="WP_027097596.1">
    <property type="nucleotide sequence ID" value="NZ_CABHIH010000001.1"/>
</dbReference>
<evidence type="ECO:0000313" key="3">
    <source>
        <dbReference type="EMBL" id="OBY12476.1"/>
    </source>
</evidence>